<dbReference type="WBParaSite" id="HCON_00180070-00001">
    <property type="protein sequence ID" value="HCON_00180070-00001"/>
    <property type="gene ID" value="HCON_00180070"/>
</dbReference>
<accession>A0A7I4Z682</accession>
<sequence length="169" mass="19517">MAETQVFAFPNQMEKCKEYIKERTSMLNYLEKLINSAIQFHNTRVKEAIENITGRVEQKEREKLMLDMNKHLELESNMLEVAITQWLDKIEFRKDELVQQSALIASSQGSNNHTVTSAVKKCLLVQQRHKNATFGYDAHFLKSLPYQEIIGKSAPFGHFSSRSFTAMTT</sequence>
<evidence type="ECO:0000313" key="2">
    <source>
        <dbReference type="WBParaSite" id="HCON_00180070-00001"/>
    </source>
</evidence>
<name>A0A7I4Z682_HAECO</name>
<organism evidence="1 2">
    <name type="scientific">Haemonchus contortus</name>
    <name type="common">Barber pole worm</name>
    <dbReference type="NCBI Taxonomy" id="6289"/>
    <lineage>
        <taxon>Eukaryota</taxon>
        <taxon>Metazoa</taxon>
        <taxon>Ecdysozoa</taxon>
        <taxon>Nematoda</taxon>
        <taxon>Chromadorea</taxon>
        <taxon>Rhabditida</taxon>
        <taxon>Rhabditina</taxon>
        <taxon>Rhabditomorpha</taxon>
        <taxon>Strongyloidea</taxon>
        <taxon>Trichostrongylidae</taxon>
        <taxon>Haemonchus</taxon>
    </lineage>
</organism>
<dbReference type="AlphaFoldDB" id="A0A7I4Z682"/>
<keyword evidence="1" id="KW-1185">Reference proteome</keyword>
<reference evidence="2" key="1">
    <citation type="submission" date="2020-12" db="UniProtKB">
        <authorList>
            <consortium name="WormBaseParasite"/>
        </authorList>
    </citation>
    <scope>IDENTIFICATION</scope>
    <source>
        <strain evidence="2">MHco3</strain>
    </source>
</reference>
<proteinExistence type="predicted"/>
<dbReference type="Proteomes" id="UP000025227">
    <property type="component" value="Unplaced"/>
</dbReference>
<protein>
    <submittedName>
        <fullName evidence="2">Uncharacterized protein</fullName>
    </submittedName>
</protein>
<evidence type="ECO:0000313" key="1">
    <source>
        <dbReference type="Proteomes" id="UP000025227"/>
    </source>
</evidence>